<feature type="domain" description="Single Cache" evidence="7">
    <location>
        <begin position="40"/>
        <end position="125"/>
    </location>
</feature>
<evidence type="ECO:0000256" key="3">
    <source>
        <dbReference type="ARBA" id="ARBA00022692"/>
    </source>
</evidence>
<dbReference type="Pfam" id="PF17200">
    <property type="entry name" value="sCache_2"/>
    <property type="match status" value="2"/>
</dbReference>
<dbReference type="Gene3D" id="3.30.450.20">
    <property type="entry name" value="PAS domain"/>
    <property type="match status" value="2"/>
</dbReference>
<evidence type="ECO:0000313" key="8">
    <source>
        <dbReference type="EMBL" id="RFO98157.1"/>
    </source>
</evidence>
<dbReference type="GO" id="GO:0005886">
    <property type="term" value="C:plasma membrane"/>
    <property type="evidence" value="ECO:0007669"/>
    <property type="project" value="UniProtKB-SubCell"/>
</dbReference>
<gene>
    <name evidence="8" type="ORF">DIC66_05430</name>
</gene>
<evidence type="ECO:0000256" key="2">
    <source>
        <dbReference type="ARBA" id="ARBA00022475"/>
    </source>
</evidence>
<evidence type="ECO:0000313" key="9">
    <source>
        <dbReference type="Proteomes" id="UP000260665"/>
    </source>
</evidence>
<name>A0A3E1RFK4_9BURK</name>
<evidence type="ECO:0000256" key="1">
    <source>
        <dbReference type="ARBA" id="ARBA00004651"/>
    </source>
</evidence>
<keyword evidence="5" id="KW-0472">Membrane</keyword>
<sequence length="302" mass="32141">MKHLRTGLLGLAAAMVLGCGMALPASAAAADSPAPAPAKLGSIDRAKAGRASELLTAAVAYLKHNGAKEAFEAFNDRSGSFVYGPYFVYVLGTDGFMHANGGNQFSLAGHNVIDMRDAAGKPLVRDLLEAAAKSPNGAVEYRWLNPEDNRIEVKTSLYSLVDGYVVSVGYYTPRATRAEAQALLDRAVGFLKSNTPDAAFARFNNPQGDFVQDDQYVFAIGLEDGKYRASGASPQLNGMDVRGMKDAAGNPLFEEMIAVAKKSGSGTVHYVWRNPATNAVESKHTLVQRVGDVLLGVGFYTK</sequence>
<keyword evidence="2" id="KW-1003">Cell membrane</keyword>
<reference evidence="8 9" key="1">
    <citation type="submission" date="2018-05" db="EMBL/GenBank/DDBJ databases">
        <title>Rhodoferax soyangensis sp.nov., isolated from an oligotrophic freshwater lake.</title>
        <authorList>
            <person name="Park M."/>
        </authorList>
    </citation>
    <scope>NUCLEOTIDE SEQUENCE [LARGE SCALE GENOMIC DNA]</scope>
    <source>
        <strain evidence="8 9">IMCC26218</strain>
    </source>
</reference>
<keyword evidence="3" id="KW-0812">Transmembrane</keyword>
<keyword evidence="9" id="KW-1185">Reference proteome</keyword>
<evidence type="ECO:0000256" key="4">
    <source>
        <dbReference type="ARBA" id="ARBA00022989"/>
    </source>
</evidence>
<feature type="chain" id="PRO_5017829175" evidence="6">
    <location>
        <begin position="28"/>
        <end position="302"/>
    </location>
</feature>
<dbReference type="InterPro" id="IPR033480">
    <property type="entry name" value="sCache_2"/>
</dbReference>
<dbReference type="OrthoDB" id="9178561at2"/>
<dbReference type="PROSITE" id="PS51257">
    <property type="entry name" value="PROKAR_LIPOPROTEIN"/>
    <property type="match status" value="1"/>
</dbReference>
<feature type="domain" description="Single Cache" evidence="7">
    <location>
        <begin position="174"/>
        <end position="254"/>
    </location>
</feature>
<dbReference type="AlphaFoldDB" id="A0A3E1RFK4"/>
<dbReference type="Proteomes" id="UP000260665">
    <property type="component" value="Unassembled WGS sequence"/>
</dbReference>
<keyword evidence="6" id="KW-0732">Signal</keyword>
<keyword evidence="4" id="KW-1133">Transmembrane helix</keyword>
<organism evidence="8 9">
    <name type="scientific">Rhodoferax lacus</name>
    <dbReference type="NCBI Taxonomy" id="2184758"/>
    <lineage>
        <taxon>Bacteria</taxon>
        <taxon>Pseudomonadati</taxon>
        <taxon>Pseudomonadota</taxon>
        <taxon>Betaproteobacteria</taxon>
        <taxon>Burkholderiales</taxon>
        <taxon>Comamonadaceae</taxon>
        <taxon>Rhodoferax</taxon>
    </lineage>
</organism>
<feature type="signal peptide" evidence="6">
    <location>
        <begin position="1"/>
        <end position="27"/>
    </location>
</feature>
<protein>
    <submittedName>
        <fullName evidence="8">Chemotaxis protein</fullName>
    </submittedName>
</protein>
<evidence type="ECO:0000259" key="7">
    <source>
        <dbReference type="SMART" id="SM01049"/>
    </source>
</evidence>
<dbReference type="EMBL" id="QFZK01000002">
    <property type="protein sequence ID" value="RFO98157.1"/>
    <property type="molecule type" value="Genomic_DNA"/>
</dbReference>
<dbReference type="SMART" id="SM01049">
    <property type="entry name" value="Cache_2"/>
    <property type="match status" value="2"/>
</dbReference>
<comment type="caution">
    <text evidence="8">The sequence shown here is derived from an EMBL/GenBank/DDBJ whole genome shotgun (WGS) entry which is preliminary data.</text>
</comment>
<proteinExistence type="predicted"/>
<dbReference type="RefSeq" id="WP_117174807.1">
    <property type="nucleotide sequence ID" value="NZ_QFZK01000002.1"/>
</dbReference>
<evidence type="ECO:0000256" key="6">
    <source>
        <dbReference type="SAM" id="SignalP"/>
    </source>
</evidence>
<comment type="subcellular location">
    <subcellularLocation>
        <location evidence="1">Cell membrane</location>
        <topology evidence="1">Multi-pass membrane protein</topology>
    </subcellularLocation>
</comment>
<evidence type="ECO:0000256" key="5">
    <source>
        <dbReference type="ARBA" id="ARBA00023136"/>
    </source>
</evidence>
<accession>A0A3E1RFK4</accession>